<feature type="non-terminal residue" evidence="1">
    <location>
        <position position="65"/>
    </location>
</feature>
<reference evidence="2" key="1">
    <citation type="journal article" date="2011" name="Genetics">
        <title>Massive changes in genome architecture accompany the transition to self-fertility in the filamentous fungus Neurospora tetrasperma.</title>
        <authorList>
            <person name="Ellison C.E."/>
            <person name="Stajich J.E."/>
            <person name="Jacobson D.J."/>
            <person name="Natvig D.O."/>
            <person name="Lapidus A."/>
            <person name="Foster B."/>
            <person name="Aerts A."/>
            <person name="Riley R."/>
            <person name="Lindquist E.A."/>
            <person name="Grigoriev I.V."/>
            <person name="Taylor J.W."/>
        </authorList>
    </citation>
    <scope>NUCLEOTIDE SEQUENCE [LARGE SCALE GENOMIC DNA]</scope>
    <source>
        <strain evidence="2">FGSC 2508 / P0657</strain>
    </source>
</reference>
<organism evidence="1 2">
    <name type="scientific">Neurospora tetrasperma (strain FGSC 2508 / ATCC MYA-4615 / P0657)</name>
    <dbReference type="NCBI Taxonomy" id="510951"/>
    <lineage>
        <taxon>Eukaryota</taxon>
        <taxon>Fungi</taxon>
        <taxon>Dikarya</taxon>
        <taxon>Ascomycota</taxon>
        <taxon>Pezizomycotina</taxon>
        <taxon>Sordariomycetes</taxon>
        <taxon>Sordariomycetidae</taxon>
        <taxon>Sordariales</taxon>
        <taxon>Sordariaceae</taxon>
        <taxon>Neurospora</taxon>
    </lineage>
</organism>
<proteinExistence type="predicted"/>
<dbReference type="GeneID" id="20823673"/>
<keyword evidence="2" id="KW-1185">Reference proteome</keyword>
<dbReference type="EMBL" id="GL891382">
    <property type="protein sequence ID" value="EGO52632.1"/>
    <property type="molecule type" value="Genomic_DNA"/>
</dbReference>
<evidence type="ECO:0000313" key="1">
    <source>
        <dbReference type="EMBL" id="EGO52632.1"/>
    </source>
</evidence>
<protein>
    <submittedName>
        <fullName evidence="1">Uncharacterized protein</fullName>
    </submittedName>
</protein>
<name>F8N3Y5_NEUT8</name>
<sequence>MPMPSLDHDYILTRSYWRWRSLILVQPVPCPKRYPAAAITDFLIPCGTRSRRRFDEEEEGRLKLA</sequence>
<gene>
    <name evidence="1" type="ORF">NEUTE1DRAFT_118869</name>
</gene>
<dbReference type="Proteomes" id="UP000008065">
    <property type="component" value="Unassembled WGS sequence"/>
</dbReference>
<dbReference type="KEGG" id="nte:NEUTE1DRAFT118869"/>
<evidence type="ECO:0000313" key="2">
    <source>
        <dbReference type="Proteomes" id="UP000008065"/>
    </source>
</evidence>
<dbReference type="AlphaFoldDB" id="F8N3Y5"/>
<dbReference type="OrthoDB" id="10422262at2759"/>
<dbReference type="HOGENOM" id="CLU_2855955_0_0_1"/>
<accession>F8N3Y5</accession>
<dbReference type="RefSeq" id="XP_009856272.1">
    <property type="nucleotide sequence ID" value="XM_009857970.1"/>
</dbReference>
<dbReference type="VEuPathDB" id="FungiDB:NEUTE1DRAFT_118869"/>